<feature type="compositionally biased region" description="Polar residues" evidence="9">
    <location>
        <begin position="576"/>
        <end position="588"/>
    </location>
</feature>
<evidence type="ECO:0000256" key="3">
    <source>
        <dbReference type="ARBA" id="ARBA00022692"/>
    </source>
</evidence>
<dbReference type="GeneID" id="91988419"/>
<feature type="transmembrane region" description="Helical" evidence="10">
    <location>
        <begin position="404"/>
        <end position="429"/>
    </location>
</feature>
<evidence type="ECO:0000256" key="8">
    <source>
        <dbReference type="RuleBase" id="RU003857"/>
    </source>
</evidence>
<evidence type="ECO:0000256" key="7">
    <source>
        <dbReference type="ARBA" id="ARBA00023303"/>
    </source>
</evidence>
<accession>A0ABR3C375</accession>
<dbReference type="PRINTS" id="PR01333">
    <property type="entry name" value="2POREKCHANEL"/>
</dbReference>
<protein>
    <recommendedName>
        <fullName evidence="11">Potassium channel domain-containing protein</fullName>
    </recommendedName>
</protein>
<dbReference type="SUPFAM" id="SSF81324">
    <property type="entry name" value="Voltage-gated potassium channels"/>
    <property type="match status" value="2"/>
</dbReference>
<feature type="compositionally biased region" description="Basic and acidic residues" evidence="9">
    <location>
        <begin position="698"/>
        <end position="709"/>
    </location>
</feature>
<feature type="region of interest" description="Disordered" evidence="9">
    <location>
        <begin position="677"/>
        <end position="710"/>
    </location>
</feature>
<dbReference type="RefSeq" id="XP_066616402.1">
    <property type="nucleotide sequence ID" value="XM_066756116.1"/>
</dbReference>
<keyword evidence="4 10" id="KW-1133">Transmembrane helix</keyword>
<evidence type="ECO:0000259" key="11">
    <source>
        <dbReference type="Pfam" id="PF07885"/>
    </source>
</evidence>
<feature type="compositionally biased region" description="Basic and acidic residues" evidence="9">
    <location>
        <begin position="515"/>
        <end position="530"/>
    </location>
</feature>
<gene>
    <name evidence="12" type="ORF">I308_101561</name>
</gene>
<evidence type="ECO:0000256" key="2">
    <source>
        <dbReference type="ARBA" id="ARBA00022448"/>
    </source>
</evidence>
<reference evidence="13" key="1">
    <citation type="submission" date="2015-01" db="EMBL/GenBank/DDBJ databases">
        <title>The Genome Sequence of Cryptococcus gattii MMRL2647.</title>
        <authorList>
            <consortium name="The Broad Institute Genomics Platform"/>
            <person name="Cuomo C."/>
            <person name="Litvintseva A."/>
            <person name="Chen Y."/>
            <person name="Heitman J."/>
            <person name="Sun S."/>
            <person name="Springer D."/>
            <person name="Dromer F."/>
            <person name="Young S."/>
            <person name="Zeng Q."/>
            <person name="Gargeya S."/>
            <person name="Abouelleil A."/>
            <person name="Alvarado L."/>
            <person name="Chapman S.B."/>
            <person name="Gainer-Dewar J."/>
            <person name="Goldberg J."/>
            <person name="Griggs A."/>
            <person name="Gujja S."/>
            <person name="Hansen M."/>
            <person name="Howarth C."/>
            <person name="Imamovic A."/>
            <person name="Larimer J."/>
            <person name="Murphy C."/>
            <person name="Naylor J."/>
            <person name="Pearson M."/>
            <person name="Priest M."/>
            <person name="Roberts A."/>
            <person name="Saif S."/>
            <person name="Shea T."/>
            <person name="Sykes S."/>
            <person name="Wortman J."/>
            <person name="Nusbaum C."/>
            <person name="Birren B."/>
        </authorList>
    </citation>
    <scope>NUCLEOTIDE SEQUENCE [LARGE SCALE GENOMIC DNA]</scope>
    <source>
        <strain evidence="13">IND107</strain>
    </source>
</reference>
<dbReference type="PANTHER" id="PTHR11003:SF291">
    <property type="entry name" value="IP11374P"/>
    <property type="match status" value="1"/>
</dbReference>
<evidence type="ECO:0000256" key="4">
    <source>
        <dbReference type="ARBA" id="ARBA00022989"/>
    </source>
</evidence>
<comment type="similarity">
    <text evidence="8">Belongs to the two pore domain potassium channel (TC 1.A.1.8) family.</text>
</comment>
<proteinExistence type="inferred from homology"/>
<comment type="subcellular location">
    <subcellularLocation>
        <location evidence="1">Membrane</location>
        <topology evidence="1">Multi-pass membrane protein</topology>
    </subcellularLocation>
</comment>
<feature type="region of interest" description="Disordered" evidence="9">
    <location>
        <begin position="1"/>
        <end position="35"/>
    </location>
</feature>
<evidence type="ECO:0000313" key="13">
    <source>
        <dbReference type="Proteomes" id="UP000054399"/>
    </source>
</evidence>
<feature type="transmembrane region" description="Helical" evidence="10">
    <location>
        <begin position="63"/>
        <end position="83"/>
    </location>
</feature>
<feature type="transmembrane region" description="Helical" evidence="10">
    <location>
        <begin position="174"/>
        <end position="197"/>
    </location>
</feature>
<reference evidence="12 13" key="2">
    <citation type="submission" date="2024-01" db="EMBL/GenBank/DDBJ databases">
        <title>Comparative genomics of Cryptococcus and Kwoniella reveals pathogenesis evolution and contrasting modes of karyotype evolution via chromosome fusion or intercentromeric recombination.</title>
        <authorList>
            <person name="Coelho M.A."/>
            <person name="David-Palma M."/>
            <person name="Shea T."/>
            <person name="Bowers K."/>
            <person name="Mcginley-Smith S."/>
            <person name="Mohammad A.W."/>
            <person name="Gnirke A."/>
            <person name="Yurkov A.M."/>
            <person name="Nowrousian M."/>
            <person name="Sun S."/>
            <person name="Cuomo C.A."/>
            <person name="Heitman J."/>
        </authorList>
    </citation>
    <scope>NUCLEOTIDE SEQUENCE [LARGE SCALE GENOMIC DNA]</scope>
    <source>
        <strain evidence="12 13">IND107</strain>
    </source>
</reference>
<dbReference type="Proteomes" id="UP000054399">
    <property type="component" value="Unassembled WGS sequence"/>
</dbReference>
<dbReference type="EMBL" id="ATAM02000002">
    <property type="protein sequence ID" value="KAL0254181.1"/>
    <property type="molecule type" value="Genomic_DNA"/>
</dbReference>
<feature type="transmembrane region" description="Helical" evidence="10">
    <location>
        <begin position="103"/>
        <end position="122"/>
    </location>
</feature>
<keyword evidence="3 8" id="KW-0812">Transmembrane</keyword>
<keyword evidence="5 8" id="KW-0406">Ion transport</keyword>
<dbReference type="Pfam" id="PF07885">
    <property type="entry name" value="Ion_trans_2"/>
    <property type="match status" value="2"/>
</dbReference>
<comment type="caution">
    <text evidence="12">The sequence shown here is derived from an EMBL/GenBank/DDBJ whole genome shotgun (WGS) entry which is preliminary data.</text>
</comment>
<dbReference type="PANTHER" id="PTHR11003">
    <property type="entry name" value="POTASSIUM CHANNEL, SUBFAMILY K"/>
    <property type="match status" value="1"/>
</dbReference>
<dbReference type="Gene3D" id="1.10.287.70">
    <property type="match status" value="2"/>
</dbReference>
<evidence type="ECO:0000256" key="6">
    <source>
        <dbReference type="ARBA" id="ARBA00023136"/>
    </source>
</evidence>
<feature type="region of interest" description="Disordered" evidence="9">
    <location>
        <begin position="754"/>
        <end position="775"/>
    </location>
</feature>
<feature type="compositionally biased region" description="Basic residues" evidence="9">
    <location>
        <begin position="17"/>
        <end position="30"/>
    </location>
</feature>
<feature type="transmembrane region" description="Helical" evidence="10">
    <location>
        <begin position="374"/>
        <end position="392"/>
    </location>
</feature>
<feature type="domain" description="Potassium channel" evidence="11">
    <location>
        <begin position="357"/>
        <end position="421"/>
    </location>
</feature>
<keyword evidence="2 8" id="KW-0813">Transport</keyword>
<keyword evidence="7 8" id="KW-0407">Ion channel</keyword>
<dbReference type="InterPro" id="IPR003280">
    <property type="entry name" value="2pore_dom_K_chnl"/>
</dbReference>
<feature type="compositionally biased region" description="Basic and acidic residues" evidence="9">
    <location>
        <begin position="552"/>
        <end position="573"/>
    </location>
</feature>
<feature type="compositionally biased region" description="Basic and acidic residues" evidence="9">
    <location>
        <begin position="484"/>
        <end position="497"/>
    </location>
</feature>
<evidence type="ECO:0000313" key="12">
    <source>
        <dbReference type="EMBL" id="KAL0254181.1"/>
    </source>
</evidence>
<feature type="transmembrane region" description="Helical" evidence="10">
    <location>
        <begin position="272"/>
        <end position="295"/>
    </location>
</feature>
<feature type="domain" description="Potassium channel" evidence="11">
    <location>
        <begin position="229"/>
        <end position="282"/>
    </location>
</feature>
<feature type="compositionally biased region" description="Acidic residues" evidence="9">
    <location>
        <begin position="498"/>
        <end position="509"/>
    </location>
</feature>
<feature type="transmembrane region" description="Helical" evidence="10">
    <location>
        <begin position="347"/>
        <end position="368"/>
    </location>
</feature>
<feature type="compositionally biased region" description="Polar residues" evidence="9">
    <location>
        <begin position="1"/>
        <end position="16"/>
    </location>
</feature>
<organism evidence="12 13">
    <name type="scientific">Cryptococcus tetragattii IND107</name>
    <dbReference type="NCBI Taxonomy" id="1296105"/>
    <lineage>
        <taxon>Eukaryota</taxon>
        <taxon>Fungi</taxon>
        <taxon>Dikarya</taxon>
        <taxon>Basidiomycota</taxon>
        <taxon>Agaricomycotina</taxon>
        <taxon>Tremellomycetes</taxon>
        <taxon>Tremellales</taxon>
        <taxon>Cryptococcaceae</taxon>
        <taxon>Cryptococcus</taxon>
        <taxon>Cryptococcus gattii species complex</taxon>
    </lineage>
</organism>
<name>A0ABR3C375_9TREE</name>
<feature type="transmembrane region" description="Helical" evidence="10">
    <location>
        <begin position="217"/>
        <end position="235"/>
    </location>
</feature>
<keyword evidence="6 10" id="KW-0472">Membrane</keyword>
<feature type="compositionally biased region" description="Basic and acidic residues" evidence="9">
    <location>
        <begin position="754"/>
        <end position="763"/>
    </location>
</feature>
<dbReference type="InterPro" id="IPR013099">
    <property type="entry name" value="K_chnl_dom"/>
</dbReference>
<evidence type="ECO:0000256" key="10">
    <source>
        <dbReference type="SAM" id="Phobius"/>
    </source>
</evidence>
<keyword evidence="13" id="KW-1185">Reference proteome</keyword>
<evidence type="ECO:0000256" key="5">
    <source>
        <dbReference type="ARBA" id="ARBA00023065"/>
    </source>
</evidence>
<feature type="compositionally biased region" description="Basic and acidic residues" evidence="9">
    <location>
        <begin position="677"/>
        <end position="688"/>
    </location>
</feature>
<feature type="region of interest" description="Disordered" evidence="9">
    <location>
        <begin position="479"/>
        <end position="594"/>
    </location>
</feature>
<sequence>MGTPSPQSVSSAATTKPSRRQHIPVARRKEKQQVQAVKKENCHAKEISSRSCRVFKKKNLRTFAKYCPLISAILAPFSTLMDIPALSQKWYSQNGVTQPDPKASLALSGVSLALNVIANILLVMRFSSKGPFWVNHSIKWSLYCWLAKTVVAAVNLIVFGILTRNDTSYQYLEGFWCAVVSFIGSTIISFTLLCHYFLAFGHLKADNRDVRSEGRRFMLSVTAFIAILGVQSLVFSRIEHWEYVDGIYMSVQTALTIGYGDFVPTTTAGKVLIFPFSVLTMSQLGNEVALIINLISRRAEERRKKWRLRYERAIHQEANSMRPKAGLMEEMALVYRINSREELIIQLYDLIWSAISLIVFWVLGAAAFSQIEGWSYGNAMYMVMILSLTIGFGDYTPVQPAGKVVFIVYALMAVPIVTSFALQTITGLLSTVSQRDVNRETFIIDQQRSPEAFAPHVDYIERYHKSYADLRDKLLQGNIASNGRDARGENEDDGRGENEDDANEGEDNEAGAGAEARERDASSESKRDLQGESSTQIDVHGTEESGVDEVIDQSREMEKEDRKEDARRERDGSPGDGSNSDNNGTEQLPHSAVVESESGDRFIISMEERQLEVDLLKQLLATIVSFEVEARQMLLDSMHKGVERTILLADRNVQIRNVKGVRGDDASILSVWAGKEQAHRNATDKDKNNQSPPAPGADPDKEHHSEKSQSDMLTKVINYRSLFAEILVLGGILQKLEGAELKQFERWRGTLVEADHGRDGGEGREEDEEANGEIREVNNRLAEGDPEDMKVLGKERWSGLMKDLIKRQVRKMRHKDGWDKEDMV</sequence>
<evidence type="ECO:0000256" key="9">
    <source>
        <dbReference type="SAM" id="MobiDB-lite"/>
    </source>
</evidence>
<feature type="transmembrane region" description="Helical" evidence="10">
    <location>
        <begin position="142"/>
        <end position="162"/>
    </location>
</feature>
<evidence type="ECO:0000256" key="1">
    <source>
        <dbReference type="ARBA" id="ARBA00004141"/>
    </source>
</evidence>